<proteinExistence type="predicted"/>
<protein>
    <submittedName>
        <fullName evidence="5">NUDIX hydrolase</fullName>
    </submittedName>
</protein>
<evidence type="ECO:0000313" key="6">
    <source>
        <dbReference type="Proteomes" id="UP000269198"/>
    </source>
</evidence>
<gene>
    <name evidence="5" type="ORF">EFW17_21285</name>
</gene>
<dbReference type="Pfam" id="PF00293">
    <property type="entry name" value="NUDIX"/>
    <property type="match status" value="1"/>
</dbReference>
<comment type="caution">
    <text evidence="5">The sequence shown here is derived from an EMBL/GenBank/DDBJ whole genome shotgun (WGS) entry which is preliminary data.</text>
</comment>
<dbReference type="InterPro" id="IPR015797">
    <property type="entry name" value="NUDIX_hydrolase-like_dom_sf"/>
</dbReference>
<evidence type="ECO:0000256" key="1">
    <source>
        <dbReference type="ARBA" id="ARBA00001946"/>
    </source>
</evidence>
<evidence type="ECO:0000259" key="4">
    <source>
        <dbReference type="PROSITE" id="PS51462"/>
    </source>
</evidence>
<dbReference type="SUPFAM" id="SSF55811">
    <property type="entry name" value="Nudix"/>
    <property type="match status" value="1"/>
</dbReference>
<evidence type="ECO:0000256" key="2">
    <source>
        <dbReference type="ARBA" id="ARBA00022801"/>
    </source>
</evidence>
<keyword evidence="6" id="KW-1185">Reference proteome</keyword>
<dbReference type="Gene3D" id="3.90.79.10">
    <property type="entry name" value="Nucleoside Triphosphate Pyrophosphohydrolase"/>
    <property type="match status" value="1"/>
</dbReference>
<dbReference type="PANTHER" id="PTHR43046">
    <property type="entry name" value="GDP-MANNOSE MANNOSYL HYDROLASE"/>
    <property type="match status" value="1"/>
</dbReference>
<dbReference type="CDD" id="cd18876">
    <property type="entry name" value="NUDIX_Hydrolase"/>
    <property type="match status" value="1"/>
</dbReference>
<dbReference type="GO" id="GO:0016787">
    <property type="term" value="F:hydrolase activity"/>
    <property type="evidence" value="ECO:0007669"/>
    <property type="project" value="UniProtKB-KW"/>
</dbReference>
<comment type="cofactor">
    <cofactor evidence="1">
        <name>Mg(2+)</name>
        <dbReference type="ChEBI" id="CHEBI:18420"/>
    </cofactor>
</comment>
<dbReference type="PROSITE" id="PS51462">
    <property type="entry name" value="NUDIX"/>
    <property type="match status" value="1"/>
</dbReference>
<dbReference type="RefSeq" id="WP_123203202.1">
    <property type="nucleotide sequence ID" value="NZ_RJMB01000029.1"/>
</dbReference>
<sequence length="164" mass="17568">MADSELDFFESLPRSRGAASALLRGADGRLLLVKPGYKPGWSLPGGVIDEGESPLGACRRECLEELGFAPRLSGLVCVDWMPPRLSPDGRPATVFVFAGRLAPGDFEAVRLPAEELTDAVLTDPAEAGSYLRPGPDRRIARAVEAARSGNTVYLEHGHPVDWDG</sequence>
<dbReference type="AlphaFoldDB" id="A0A3N0E1U3"/>
<feature type="domain" description="Nudix hydrolase" evidence="4">
    <location>
        <begin position="13"/>
        <end position="145"/>
    </location>
</feature>
<keyword evidence="2 5" id="KW-0378">Hydrolase</keyword>
<dbReference type="Proteomes" id="UP000269198">
    <property type="component" value="Unassembled WGS sequence"/>
</dbReference>
<evidence type="ECO:0000313" key="5">
    <source>
        <dbReference type="EMBL" id="RNL81824.1"/>
    </source>
</evidence>
<keyword evidence="3" id="KW-0460">Magnesium</keyword>
<reference evidence="5 6" key="1">
    <citation type="submission" date="2018-11" db="EMBL/GenBank/DDBJ databases">
        <title>The genome draft of YIM 96095.</title>
        <authorList>
            <person name="Tang S.-K."/>
            <person name="Chunyu W.-X."/>
            <person name="Feng Y.-Z."/>
        </authorList>
    </citation>
    <scope>NUCLEOTIDE SEQUENCE [LARGE SCALE GENOMIC DNA]</scope>
    <source>
        <strain evidence="5 6">YIM 96095</strain>
    </source>
</reference>
<dbReference type="OrthoDB" id="4247482at2"/>
<organism evidence="5 6">
    <name type="scientific">Halostreptopolyspora alba</name>
    <dbReference type="NCBI Taxonomy" id="2487137"/>
    <lineage>
        <taxon>Bacteria</taxon>
        <taxon>Bacillati</taxon>
        <taxon>Actinomycetota</taxon>
        <taxon>Actinomycetes</taxon>
        <taxon>Streptosporangiales</taxon>
        <taxon>Nocardiopsidaceae</taxon>
        <taxon>Halostreptopolyspora</taxon>
    </lineage>
</organism>
<evidence type="ECO:0000256" key="3">
    <source>
        <dbReference type="ARBA" id="ARBA00022842"/>
    </source>
</evidence>
<dbReference type="PANTHER" id="PTHR43046:SF12">
    <property type="entry name" value="GDP-MANNOSE MANNOSYL HYDROLASE"/>
    <property type="match status" value="1"/>
</dbReference>
<name>A0A3N0E1U3_9ACTN</name>
<dbReference type="InterPro" id="IPR000086">
    <property type="entry name" value="NUDIX_hydrolase_dom"/>
</dbReference>
<dbReference type="EMBL" id="RJMB01000029">
    <property type="protein sequence ID" value="RNL81824.1"/>
    <property type="molecule type" value="Genomic_DNA"/>
</dbReference>
<accession>A0A3N0E1U3</accession>